<evidence type="ECO:0008006" key="4">
    <source>
        <dbReference type="Google" id="ProtNLM"/>
    </source>
</evidence>
<dbReference type="Proteomes" id="UP000187417">
    <property type="component" value="Unassembled WGS sequence"/>
</dbReference>
<proteinExistence type="predicted"/>
<dbReference type="Gene3D" id="1.10.287.1490">
    <property type="match status" value="1"/>
</dbReference>
<dbReference type="AlphaFoldDB" id="A0A1Q6FCM4"/>
<keyword evidence="1" id="KW-0175">Coiled coil</keyword>
<dbReference type="STRING" id="28117.BHV66_00550"/>
<gene>
    <name evidence="2" type="ORF">BHV66_00550</name>
</gene>
<organism evidence="2 3">
    <name type="scientific">Alistipes putredinis</name>
    <dbReference type="NCBI Taxonomy" id="28117"/>
    <lineage>
        <taxon>Bacteria</taxon>
        <taxon>Pseudomonadati</taxon>
        <taxon>Bacteroidota</taxon>
        <taxon>Bacteroidia</taxon>
        <taxon>Bacteroidales</taxon>
        <taxon>Rikenellaceae</taxon>
        <taxon>Alistipes</taxon>
    </lineage>
</organism>
<accession>A0A1Q6FCM4</accession>
<evidence type="ECO:0000313" key="3">
    <source>
        <dbReference type="Proteomes" id="UP000187417"/>
    </source>
</evidence>
<reference evidence="2 3" key="1">
    <citation type="journal article" date="2016" name="Nat. Biotechnol.">
        <title>Measurement of bacterial replication rates in microbial communities.</title>
        <authorList>
            <person name="Brown C.T."/>
            <person name="Olm M.R."/>
            <person name="Thomas B.C."/>
            <person name="Banfield J.F."/>
        </authorList>
    </citation>
    <scope>NUCLEOTIDE SEQUENCE [LARGE SCALE GENOMIC DNA]</scope>
    <source>
        <strain evidence="2">CAG:67_53_122</strain>
    </source>
</reference>
<protein>
    <recommendedName>
        <fullName evidence="4">Lipoprotein</fullName>
    </recommendedName>
</protein>
<sequence length="288" mass="32519">MKTFRLILAFAAVALTAVSCVEKSGKYQTLLAQRDSLLTVEQKYDQTLEILNEIETGFQSIREVEDRVMTQISDIENKPLDKKQQMVSQINQIKGILLQNKERIAELEAQFAQSGRKNASLAGTIKRLQEEMTRKVAQIESLQTELSQKNIEIEELAGTVEELNKDIAGLNEVTASQKTTIEEQDSQLNVVWFCIADMKQLKEARIVEGNGLFKTKSIMDGDFDKSAFTSADLRNLTRIETGSKKPKLLTSHPKESYTLTPGEDKLVTLEITDPAKFWSISKYLVIRK</sequence>
<feature type="coiled-coil region" evidence="1">
    <location>
        <begin position="90"/>
        <end position="173"/>
    </location>
</feature>
<name>A0A1Q6FCM4_9BACT</name>
<evidence type="ECO:0000313" key="2">
    <source>
        <dbReference type="EMBL" id="OKY96596.1"/>
    </source>
</evidence>
<dbReference type="RefSeq" id="WP_022460316.1">
    <property type="nucleotide sequence ID" value="NZ_BAAFLA010000005.1"/>
</dbReference>
<dbReference type="PROSITE" id="PS51257">
    <property type="entry name" value="PROKAR_LIPOPROTEIN"/>
    <property type="match status" value="1"/>
</dbReference>
<dbReference type="EMBL" id="MNQH01000001">
    <property type="protein sequence ID" value="OKY96596.1"/>
    <property type="molecule type" value="Genomic_DNA"/>
</dbReference>
<comment type="caution">
    <text evidence="2">The sequence shown here is derived from an EMBL/GenBank/DDBJ whole genome shotgun (WGS) entry which is preliminary data.</text>
</comment>
<evidence type="ECO:0000256" key="1">
    <source>
        <dbReference type="SAM" id="Coils"/>
    </source>
</evidence>